<protein>
    <submittedName>
        <fullName evidence="2">Uncharacterized protein</fullName>
    </submittedName>
</protein>
<feature type="compositionally biased region" description="Polar residues" evidence="1">
    <location>
        <begin position="1"/>
        <end position="12"/>
    </location>
</feature>
<name>A0A7C9AKP1_OPUST</name>
<dbReference type="AlphaFoldDB" id="A0A7C9AKP1"/>
<sequence>MRSDSADASTCDSLAEDQPNVESRMHSVNFRSATSFDTNGASLMPCTSCDNRVKKKMSHFSIHANTNALRMPPLGLLEKFEDIYKVILDDRENFVRSKSRNKMDNVRDQYKIQIERF</sequence>
<reference evidence="2" key="1">
    <citation type="journal article" date="2013" name="J. Plant Res.">
        <title>Effect of fungi and light on seed germination of three Opuntia species from semiarid lands of central Mexico.</title>
        <authorList>
            <person name="Delgado-Sanchez P."/>
            <person name="Jimenez-Bremont J.F."/>
            <person name="Guerrero-Gonzalez Mde L."/>
            <person name="Flores J."/>
        </authorList>
    </citation>
    <scope>NUCLEOTIDE SEQUENCE</scope>
    <source>
        <tissue evidence="2">Cladode</tissue>
    </source>
</reference>
<feature type="region of interest" description="Disordered" evidence="1">
    <location>
        <begin position="1"/>
        <end position="23"/>
    </location>
</feature>
<evidence type="ECO:0000313" key="2">
    <source>
        <dbReference type="EMBL" id="MBA4669217.1"/>
    </source>
</evidence>
<dbReference type="EMBL" id="GISG01242763">
    <property type="protein sequence ID" value="MBA4669217.1"/>
    <property type="molecule type" value="Transcribed_RNA"/>
</dbReference>
<accession>A0A7C9AKP1</accession>
<reference evidence="2" key="2">
    <citation type="submission" date="2020-07" db="EMBL/GenBank/DDBJ databases">
        <authorList>
            <person name="Vera ALvarez R."/>
            <person name="Arias-Moreno D.M."/>
            <person name="Jimenez-Jacinto V."/>
            <person name="Jimenez-Bremont J.F."/>
            <person name="Swaminathan K."/>
            <person name="Moose S.P."/>
            <person name="Guerrero-Gonzalez M.L."/>
            <person name="Marino-Ramirez L."/>
            <person name="Landsman D."/>
            <person name="Rodriguez-Kessler M."/>
            <person name="Delgado-Sanchez P."/>
        </authorList>
    </citation>
    <scope>NUCLEOTIDE SEQUENCE</scope>
    <source>
        <tissue evidence="2">Cladode</tissue>
    </source>
</reference>
<organism evidence="2">
    <name type="scientific">Opuntia streptacantha</name>
    <name type="common">Prickly pear cactus</name>
    <name type="synonym">Opuntia cardona</name>
    <dbReference type="NCBI Taxonomy" id="393608"/>
    <lineage>
        <taxon>Eukaryota</taxon>
        <taxon>Viridiplantae</taxon>
        <taxon>Streptophyta</taxon>
        <taxon>Embryophyta</taxon>
        <taxon>Tracheophyta</taxon>
        <taxon>Spermatophyta</taxon>
        <taxon>Magnoliopsida</taxon>
        <taxon>eudicotyledons</taxon>
        <taxon>Gunneridae</taxon>
        <taxon>Pentapetalae</taxon>
        <taxon>Caryophyllales</taxon>
        <taxon>Cactineae</taxon>
        <taxon>Cactaceae</taxon>
        <taxon>Opuntioideae</taxon>
        <taxon>Opuntia</taxon>
    </lineage>
</organism>
<proteinExistence type="predicted"/>
<evidence type="ECO:0000256" key="1">
    <source>
        <dbReference type="SAM" id="MobiDB-lite"/>
    </source>
</evidence>